<evidence type="ECO:0000256" key="1">
    <source>
        <dbReference type="ARBA" id="ARBA00006484"/>
    </source>
</evidence>
<dbReference type="InterPro" id="IPR002347">
    <property type="entry name" value="SDR_fam"/>
</dbReference>
<proteinExistence type="inferred from homology"/>
<dbReference type="Pfam" id="PF13561">
    <property type="entry name" value="adh_short_C2"/>
    <property type="match status" value="1"/>
</dbReference>
<dbReference type="SUPFAM" id="SSF51735">
    <property type="entry name" value="NAD(P)-binding Rossmann-fold domains"/>
    <property type="match status" value="1"/>
</dbReference>
<dbReference type="EMBL" id="NGFO01000053">
    <property type="protein sequence ID" value="OUC75742.1"/>
    <property type="molecule type" value="Genomic_DNA"/>
</dbReference>
<comment type="caution">
    <text evidence="3">The sequence shown here is derived from an EMBL/GenBank/DDBJ whole genome shotgun (WGS) entry which is preliminary data.</text>
</comment>
<reference evidence="3 4" key="1">
    <citation type="submission" date="2017-05" db="EMBL/GenBank/DDBJ databases">
        <title>Biotechnological potential of actinobacteria isolated from South African environments.</title>
        <authorList>
            <person name="Le Roes-Hill M."/>
            <person name="Prins A."/>
            <person name="Durrell K.A."/>
        </authorList>
    </citation>
    <scope>NUCLEOTIDE SEQUENCE [LARGE SCALE GENOMIC DNA]</scope>
    <source>
        <strain evidence="3">BS2</strain>
    </source>
</reference>
<sequence>MSETSPLFDLSGRVVAISGASRGVGLAIARAFLRQGASVVIGGLHQAETDSAADTLRTEFTVGPERVSASWGDLSHQNAADNFIHAGLNAHGRLDTLVANAGIDIIQPALQYTPDQWDSIMTTNVRAGFHLARAAARNWIQHPAPGRSVIFTSSIAGTVGIPTLAPYSASKGAINQLVKTLATEWAPHAIRVNAVAPGYVDTIMEGVRVHDDPATEQRIRRFTPLGRRAHAEEVAAPFVFLASHEAAYITGSILTVDGGYTAQ</sequence>
<dbReference type="GO" id="GO:0006633">
    <property type="term" value="P:fatty acid biosynthetic process"/>
    <property type="evidence" value="ECO:0007669"/>
    <property type="project" value="TreeGrafter"/>
</dbReference>
<evidence type="ECO:0008006" key="5">
    <source>
        <dbReference type="Google" id="ProtNLM"/>
    </source>
</evidence>
<dbReference type="Proteomes" id="UP000194632">
    <property type="component" value="Unassembled WGS sequence"/>
</dbReference>
<evidence type="ECO:0000256" key="2">
    <source>
        <dbReference type="ARBA" id="ARBA00023002"/>
    </source>
</evidence>
<dbReference type="GO" id="GO:0048038">
    <property type="term" value="F:quinone binding"/>
    <property type="evidence" value="ECO:0007669"/>
    <property type="project" value="TreeGrafter"/>
</dbReference>
<dbReference type="PROSITE" id="PS00061">
    <property type="entry name" value="ADH_SHORT"/>
    <property type="match status" value="1"/>
</dbReference>
<comment type="similarity">
    <text evidence="1">Belongs to the short-chain dehydrogenases/reductases (SDR) family.</text>
</comment>
<keyword evidence="4" id="KW-1185">Reference proteome</keyword>
<dbReference type="AlphaFoldDB" id="A0A243Q387"/>
<dbReference type="PRINTS" id="PR00081">
    <property type="entry name" value="GDHRDH"/>
</dbReference>
<dbReference type="PANTHER" id="PTHR42760">
    <property type="entry name" value="SHORT-CHAIN DEHYDROGENASES/REDUCTASES FAMILY MEMBER"/>
    <property type="match status" value="1"/>
</dbReference>
<accession>A0A243Q387</accession>
<gene>
    <name evidence="3" type="ORF">CA982_25080</name>
</gene>
<evidence type="ECO:0000313" key="3">
    <source>
        <dbReference type="EMBL" id="OUC75742.1"/>
    </source>
</evidence>
<dbReference type="FunFam" id="3.40.50.720:FF:000084">
    <property type="entry name" value="Short-chain dehydrogenase reductase"/>
    <property type="match status" value="1"/>
</dbReference>
<dbReference type="STRING" id="417102.CA982_25080"/>
<dbReference type="PRINTS" id="PR00080">
    <property type="entry name" value="SDRFAMILY"/>
</dbReference>
<dbReference type="PANTHER" id="PTHR42760:SF133">
    <property type="entry name" value="3-OXOACYL-[ACYL-CARRIER-PROTEIN] REDUCTASE"/>
    <property type="match status" value="1"/>
</dbReference>
<dbReference type="RefSeq" id="WP_086537828.1">
    <property type="nucleotide sequence ID" value="NZ_NGFO01000053.1"/>
</dbReference>
<dbReference type="GO" id="GO:0016616">
    <property type="term" value="F:oxidoreductase activity, acting on the CH-OH group of donors, NAD or NADP as acceptor"/>
    <property type="evidence" value="ECO:0007669"/>
    <property type="project" value="TreeGrafter"/>
</dbReference>
<dbReference type="InterPro" id="IPR020904">
    <property type="entry name" value="Sc_DH/Rdtase_CS"/>
</dbReference>
<protein>
    <recommendedName>
        <fullName evidence="5">Oxidoreductase</fullName>
    </recommendedName>
</protein>
<dbReference type="OrthoDB" id="286404at2"/>
<keyword evidence="2" id="KW-0560">Oxidoreductase</keyword>
<organism evidence="3 4">
    <name type="scientific">Gordonia lacunae</name>
    <dbReference type="NCBI Taxonomy" id="417102"/>
    <lineage>
        <taxon>Bacteria</taxon>
        <taxon>Bacillati</taxon>
        <taxon>Actinomycetota</taxon>
        <taxon>Actinomycetes</taxon>
        <taxon>Mycobacteriales</taxon>
        <taxon>Gordoniaceae</taxon>
        <taxon>Gordonia</taxon>
    </lineage>
</organism>
<evidence type="ECO:0000313" key="4">
    <source>
        <dbReference type="Proteomes" id="UP000194632"/>
    </source>
</evidence>
<dbReference type="InterPro" id="IPR036291">
    <property type="entry name" value="NAD(P)-bd_dom_sf"/>
</dbReference>
<name>A0A243Q387_9ACTN</name>
<dbReference type="Gene3D" id="3.40.50.720">
    <property type="entry name" value="NAD(P)-binding Rossmann-like Domain"/>
    <property type="match status" value="1"/>
</dbReference>